<dbReference type="GO" id="GO:0051073">
    <property type="term" value="F:adenosylcobinamide-GDP ribazoletransferase activity"/>
    <property type="evidence" value="ECO:0007669"/>
    <property type="project" value="UniProtKB-UniRule"/>
</dbReference>
<evidence type="ECO:0000256" key="12">
    <source>
        <dbReference type="ARBA" id="ARBA00022989"/>
    </source>
</evidence>
<dbReference type="InterPro" id="IPR003805">
    <property type="entry name" value="CobS"/>
</dbReference>
<keyword evidence="12 19" id="KW-1133">Transmembrane helix</keyword>
<feature type="transmembrane region" description="Helical" evidence="19">
    <location>
        <begin position="266"/>
        <end position="292"/>
    </location>
</feature>
<accession>A0A840PLS9</accession>
<evidence type="ECO:0000256" key="4">
    <source>
        <dbReference type="ARBA" id="ARBA00010561"/>
    </source>
</evidence>
<dbReference type="GO" id="GO:0008818">
    <property type="term" value="F:cobalamin 5'-phosphate synthase activity"/>
    <property type="evidence" value="ECO:0007669"/>
    <property type="project" value="UniProtKB-UniRule"/>
</dbReference>
<evidence type="ECO:0000313" key="21">
    <source>
        <dbReference type="Proteomes" id="UP000578449"/>
    </source>
</evidence>
<evidence type="ECO:0000256" key="2">
    <source>
        <dbReference type="ARBA" id="ARBA00004651"/>
    </source>
</evidence>
<dbReference type="EMBL" id="JACHGN010000035">
    <property type="protein sequence ID" value="MBB5140042.1"/>
    <property type="molecule type" value="Genomic_DNA"/>
</dbReference>
<evidence type="ECO:0000256" key="6">
    <source>
        <dbReference type="ARBA" id="ARBA00015850"/>
    </source>
</evidence>
<proteinExistence type="inferred from homology"/>
<dbReference type="HAMAP" id="MF_00719">
    <property type="entry name" value="CobS"/>
    <property type="match status" value="1"/>
</dbReference>
<evidence type="ECO:0000256" key="11">
    <source>
        <dbReference type="ARBA" id="ARBA00022842"/>
    </source>
</evidence>
<evidence type="ECO:0000256" key="3">
    <source>
        <dbReference type="ARBA" id="ARBA00004663"/>
    </source>
</evidence>
<dbReference type="PANTHER" id="PTHR34148">
    <property type="entry name" value="ADENOSYLCOBINAMIDE-GDP RIBAZOLETRANSFERASE"/>
    <property type="match status" value="1"/>
</dbReference>
<evidence type="ECO:0000256" key="8">
    <source>
        <dbReference type="ARBA" id="ARBA00022573"/>
    </source>
</evidence>
<evidence type="ECO:0000256" key="16">
    <source>
        <dbReference type="ARBA" id="ARBA00032853"/>
    </source>
</evidence>
<dbReference type="GO" id="GO:0005886">
    <property type="term" value="C:plasma membrane"/>
    <property type="evidence" value="ECO:0007669"/>
    <property type="project" value="UniProtKB-SubCell"/>
</dbReference>
<keyword evidence="10 19" id="KW-0812">Transmembrane</keyword>
<evidence type="ECO:0000313" key="20">
    <source>
        <dbReference type="EMBL" id="MBB5140042.1"/>
    </source>
</evidence>
<evidence type="ECO:0000256" key="14">
    <source>
        <dbReference type="ARBA" id="ARBA00025228"/>
    </source>
</evidence>
<comment type="pathway">
    <text evidence="3 19">Cofactor biosynthesis; adenosylcobalamin biosynthesis; adenosylcobalamin from cob(II)yrinate a,c-diamide: step 7/7.</text>
</comment>
<gene>
    <name evidence="19" type="primary">cobS</name>
    <name evidence="20" type="ORF">HNP84_009807</name>
</gene>
<evidence type="ECO:0000256" key="5">
    <source>
        <dbReference type="ARBA" id="ARBA00013200"/>
    </source>
</evidence>
<evidence type="ECO:0000256" key="17">
    <source>
        <dbReference type="ARBA" id="ARBA00048623"/>
    </source>
</evidence>
<evidence type="ECO:0000256" key="10">
    <source>
        <dbReference type="ARBA" id="ARBA00022692"/>
    </source>
</evidence>
<evidence type="ECO:0000256" key="15">
    <source>
        <dbReference type="ARBA" id="ARBA00032605"/>
    </source>
</evidence>
<keyword evidence="8 19" id="KW-0169">Cobalamin biosynthesis</keyword>
<dbReference type="AlphaFoldDB" id="A0A840PLS9"/>
<evidence type="ECO:0000256" key="19">
    <source>
        <dbReference type="HAMAP-Rule" id="MF_00719"/>
    </source>
</evidence>
<dbReference type="PANTHER" id="PTHR34148:SF1">
    <property type="entry name" value="ADENOSYLCOBINAMIDE-GDP RIBAZOLETRANSFERASE"/>
    <property type="match status" value="1"/>
</dbReference>
<organism evidence="20 21">
    <name type="scientific">Thermocatellispora tengchongensis</name>
    <dbReference type="NCBI Taxonomy" id="1073253"/>
    <lineage>
        <taxon>Bacteria</taxon>
        <taxon>Bacillati</taxon>
        <taxon>Actinomycetota</taxon>
        <taxon>Actinomycetes</taxon>
        <taxon>Streptosporangiales</taxon>
        <taxon>Streptosporangiaceae</taxon>
        <taxon>Thermocatellispora</taxon>
    </lineage>
</organism>
<comment type="subcellular location">
    <subcellularLocation>
        <location evidence="2 19">Cell membrane</location>
        <topology evidence="2 19">Multi-pass membrane protein</topology>
    </subcellularLocation>
</comment>
<reference evidence="20 21" key="1">
    <citation type="submission" date="2020-08" db="EMBL/GenBank/DDBJ databases">
        <title>Genomic Encyclopedia of Type Strains, Phase IV (KMG-IV): sequencing the most valuable type-strain genomes for metagenomic binning, comparative biology and taxonomic classification.</title>
        <authorList>
            <person name="Goeker M."/>
        </authorList>
    </citation>
    <scope>NUCLEOTIDE SEQUENCE [LARGE SCALE GENOMIC DNA]</scope>
    <source>
        <strain evidence="20 21">DSM 45615</strain>
    </source>
</reference>
<keyword evidence="9 19" id="KW-0808">Transferase</keyword>
<evidence type="ECO:0000256" key="18">
    <source>
        <dbReference type="ARBA" id="ARBA00049504"/>
    </source>
</evidence>
<name>A0A840PLS9_9ACTN</name>
<comment type="function">
    <text evidence="14 19">Joins adenosylcobinamide-GDP and alpha-ribazole to generate adenosylcobalamin (Ado-cobalamin). Also synthesizes adenosylcobalamin 5'-phosphate from adenosylcobinamide-GDP and alpha-ribazole 5'-phosphate.</text>
</comment>
<evidence type="ECO:0000256" key="9">
    <source>
        <dbReference type="ARBA" id="ARBA00022679"/>
    </source>
</evidence>
<comment type="cofactor">
    <cofactor evidence="1 19">
        <name>Mg(2+)</name>
        <dbReference type="ChEBI" id="CHEBI:18420"/>
    </cofactor>
</comment>
<sequence>MSAFRGLGLALGTLTVLPAHVADVDRRTAGSAMTLAPLVGLLLGLISAAVFTAAVFLGTEPLLATVLALGSLAVLTRGLHLDGLADLADGLGSGKAPREALEVMRRSDIGPFGVMALAFTLLAQAAALAESGPAAPLALITACVTGRLTLTWACREGVPAARPEGLGAMVAGTVGRGAALTATALVLGGAALGGLTCQAGALVGGYPYCAPAEIAYYGAADAPASARATEAARSGLGVQAVVTVEPVDPMKTDSMKTDSAETADTIGIAGLVPVWAALPAAALAGLVAAWLLRRRAVRRLGGITGDVLGALVETAAATVLVVCAILL</sequence>
<dbReference type="GO" id="GO:0009236">
    <property type="term" value="P:cobalamin biosynthetic process"/>
    <property type="evidence" value="ECO:0007669"/>
    <property type="project" value="UniProtKB-UniRule"/>
</dbReference>
<dbReference type="Proteomes" id="UP000578449">
    <property type="component" value="Unassembled WGS sequence"/>
</dbReference>
<dbReference type="Pfam" id="PF02654">
    <property type="entry name" value="CobS"/>
    <property type="match status" value="2"/>
</dbReference>
<dbReference type="UniPathway" id="UPA00148">
    <property type="reaction ID" value="UER00238"/>
</dbReference>
<keyword evidence="7 19" id="KW-1003">Cell membrane</keyword>
<comment type="caution">
    <text evidence="19">Lacks conserved residue(s) required for the propagation of feature annotation.</text>
</comment>
<evidence type="ECO:0000256" key="13">
    <source>
        <dbReference type="ARBA" id="ARBA00023136"/>
    </source>
</evidence>
<protein>
    <recommendedName>
        <fullName evidence="6 19">Adenosylcobinamide-GDP ribazoletransferase</fullName>
        <ecNumber evidence="5 19">2.7.8.26</ecNumber>
    </recommendedName>
    <alternativeName>
        <fullName evidence="16 19">Cobalamin synthase</fullName>
    </alternativeName>
    <alternativeName>
        <fullName evidence="15 19">Cobalamin-5'-phosphate synthase</fullName>
    </alternativeName>
</protein>
<comment type="caution">
    <text evidence="20">The sequence shown here is derived from an EMBL/GenBank/DDBJ whole genome shotgun (WGS) entry which is preliminary data.</text>
</comment>
<dbReference type="EC" id="2.7.8.26" evidence="5 19"/>
<comment type="similarity">
    <text evidence="4 19">Belongs to the CobS family.</text>
</comment>
<evidence type="ECO:0000256" key="1">
    <source>
        <dbReference type="ARBA" id="ARBA00001946"/>
    </source>
</evidence>
<keyword evidence="11 19" id="KW-0460">Magnesium</keyword>
<dbReference type="RefSeq" id="WP_185056846.1">
    <property type="nucleotide sequence ID" value="NZ_BAABIX010000034.1"/>
</dbReference>
<keyword evidence="13 19" id="KW-0472">Membrane</keyword>
<comment type="catalytic activity">
    <reaction evidence="17 19">
        <text>alpha-ribazole + adenosylcob(III)inamide-GDP = adenosylcob(III)alamin + GMP + H(+)</text>
        <dbReference type="Rhea" id="RHEA:16049"/>
        <dbReference type="ChEBI" id="CHEBI:10329"/>
        <dbReference type="ChEBI" id="CHEBI:15378"/>
        <dbReference type="ChEBI" id="CHEBI:18408"/>
        <dbReference type="ChEBI" id="CHEBI:58115"/>
        <dbReference type="ChEBI" id="CHEBI:60487"/>
        <dbReference type="EC" id="2.7.8.26"/>
    </reaction>
</comment>
<comment type="catalytic activity">
    <reaction evidence="18 19">
        <text>alpha-ribazole 5'-phosphate + adenosylcob(III)inamide-GDP = adenosylcob(III)alamin 5'-phosphate + GMP + H(+)</text>
        <dbReference type="Rhea" id="RHEA:23560"/>
        <dbReference type="ChEBI" id="CHEBI:15378"/>
        <dbReference type="ChEBI" id="CHEBI:57918"/>
        <dbReference type="ChEBI" id="CHEBI:58115"/>
        <dbReference type="ChEBI" id="CHEBI:60487"/>
        <dbReference type="ChEBI" id="CHEBI:60493"/>
        <dbReference type="EC" id="2.7.8.26"/>
    </reaction>
</comment>
<feature type="transmembrane region" description="Helical" evidence="19">
    <location>
        <begin position="37"/>
        <end position="57"/>
    </location>
</feature>
<keyword evidence="21" id="KW-1185">Reference proteome</keyword>
<evidence type="ECO:0000256" key="7">
    <source>
        <dbReference type="ARBA" id="ARBA00022475"/>
    </source>
</evidence>